<feature type="domain" description="N-acetyltransferase" evidence="1">
    <location>
        <begin position="7"/>
        <end position="171"/>
    </location>
</feature>
<proteinExistence type="predicted"/>
<dbReference type="GO" id="GO:1990189">
    <property type="term" value="F:protein N-terminal-serine acetyltransferase activity"/>
    <property type="evidence" value="ECO:0007669"/>
    <property type="project" value="TreeGrafter"/>
</dbReference>
<name>A0AAU8HVU7_9FIRM</name>
<dbReference type="InterPro" id="IPR016181">
    <property type="entry name" value="Acyl_CoA_acyltransferase"/>
</dbReference>
<dbReference type="GO" id="GO:0005737">
    <property type="term" value="C:cytoplasm"/>
    <property type="evidence" value="ECO:0007669"/>
    <property type="project" value="TreeGrafter"/>
</dbReference>
<evidence type="ECO:0000313" key="2">
    <source>
        <dbReference type="EMBL" id="XCI29504.1"/>
    </source>
</evidence>
<dbReference type="InterPro" id="IPR000182">
    <property type="entry name" value="GNAT_dom"/>
</dbReference>
<dbReference type="InterPro" id="IPR051908">
    <property type="entry name" value="Ribosomal_N-acetyltransferase"/>
</dbReference>
<dbReference type="EC" id="2.-.-.-" evidence="2"/>
<sequence>MLEKDGVLVRCIEENDLKQLYQWLNVQKYRGTFQSLQLNSMAGLRKRFESDGFLGANNWLMMVENNKALVGLFYVNIKYTGNDVKVASIGLVICQSNHRSKGIGKKATELIIDYIFGNYSIHRIEADTDIENLSAQNVLKRCGFSYEGTLRGYRYHSGKYVDHVIFSILKSEWKNKKENV</sequence>
<dbReference type="EMBL" id="CP159485">
    <property type="protein sequence ID" value="XCI29504.1"/>
    <property type="molecule type" value="Genomic_DNA"/>
</dbReference>
<gene>
    <name evidence="2" type="ORF">PRVXH_000827</name>
</gene>
<evidence type="ECO:0000259" key="1">
    <source>
        <dbReference type="PROSITE" id="PS51186"/>
    </source>
</evidence>
<dbReference type="Gene3D" id="3.40.630.30">
    <property type="match status" value="1"/>
</dbReference>
<accession>A0AAU8HVU7</accession>
<dbReference type="Pfam" id="PF13420">
    <property type="entry name" value="Acetyltransf_4"/>
    <property type="match status" value="1"/>
</dbReference>
<keyword evidence="2" id="KW-0808">Transferase</keyword>
<dbReference type="PANTHER" id="PTHR43441">
    <property type="entry name" value="RIBOSOMAL-PROTEIN-SERINE ACETYLTRANSFERASE"/>
    <property type="match status" value="1"/>
</dbReference>
<dbReference type="PROSITE" id="PS51186">
    <property type="entry name" value="GNAT"/>
    <property type="match status" value="1"/>
</dbReference>
<dbReference type="GO" id="GO:0008999">
    <property type="term" value="F:protein-N-terminal-alanine acetyltransferase activity"/>
    <property type="evidence" value="ECO:0007669"/>
    <property type="project" value="TreeGrafter"/>
</dbReference>
<protein>
    <submittedName>
        <fullName evidence="2">GNAT family protein</fullName>
        <ecNumber evidence="2">2.-.-.-</ecNumber>
    </submittedName>
</protein>
<dbReference type="SUPFAM" id="SSF55729">
    <property type="entry name" value="Acyl-CoA N-acyltransferases (Nat)"/>
    <property type="match status" value="1"/>
</dbReference>
<reference evidence="2" key="2">
    <citation type="submission" date="2024-06" db="EMBL/GenBank/DDBJ databases">
        <authorList>
            <person name="Petrova K.O."/>
            <person name="Toshchakov S.V."/>
            <person name="Boltjanskaja Y.V."/>
            <person name="Kevbrin V.V."/>
        </authorList>
    </citation>
    <scope>NUCLEOTIDE SEQUENCE</scope>
    <source>
        <strain evidence="2">Z-710</strain>
    </source>
</reference>
<dbReference type="RefSeq" id="WP_353894052.1">
    <property type="nucleotide sequence ID" value="NZ_CP159485.1"/>
</dbReference>
<dbReference type="PANTHER" id="PTHR43441:SF11">
    <property type="entry name" value="RIBOSOMAL-PROTEIN-SERINE ACETYLTRANSFERASE"/>
    <property type="match status" value="1"/>
</dbReference>
<dbReference type="AlphaFoldDB" id="A0AAU8HVU7"/>
<reference evidence="2" key="1">
    <citation type="journal article" date="2018" name="Antonie Van Leeuwenhoek">
        <title>Proteinivorax hydrogeniformans sp. nov., an anaerobic, haloalkaliphilic bacterium fermenting proteinaceous compounds with high hydrogen production.</title>
        <authorList>
            <person name="Boltyanskaya Y."/>
            <person name="Detkova E."/>
            <person name="Pimenov N."/>
            <person name="Kevbrin V."/>
        </authorList>
    </citation>
    <scope>NUCLEOTIDE SEQUENCE</scope>
    <source>
        <strain evidence="2">Z-710</strain>
    </source>
</reference>
<organism evidence="2">
    <name type="scientific">Proteinivorax hydrogeniformans</name>
    <dbReference type="NCBI Taxonomy" id="1826727"/>
    <lineage>
        <taxon>Bacteria</taxon>
        <taxon>Bacillati</taxon>
        <taxon>Bacillota</taxon>
        <taxon>Clostridia</taxon>
        <taxon>Eubacteriales</taxon>
        <taxon>Proteinivoracaceae</taxon>
        <taxon>Proteinivorax</taxon>
    </lineage>
</organism>